<dbReference type="PANTHER" id="PTHR24321">
    <property type="entry name" value="DEHYDROGENASES, SHORT CHAIN"/>
    <property type="match status" value="1"/>
</dbReference>
<organism evidence="5 6">
    <name type="scientific">Stakelama tenebrarum</name>
    <dbReference type="NCBI Taxonomy" id="2711215"/>
    <lineage>
        <taxon>Bacteria</taxon>
        <taxon>Pseudomonadati</taxon>
        <taxon>Pseudomonadota</taxon>
        <taxon>Alphaproteobacteria</taxon>
        <taxon>Sphingomonadales</taxon>
        <taxon>Sphingomonadaceae</taxon>
        <taxon>Stakelama</taxon>
    </lineage>
</organism>
<accession>A0A6G6Y827</accession>
<dbReference type="AlphaFoldDB" id="A0A6G6Y827"/>
<keyword evidence="2" id="KW-0560">Oxidoreductase</keyword>
<evidence type="ECO:0000256" key="2">
    <source>
        <dbReference type="ARBA" id="ARBA00023002"/>
    </source>
</evidence>
<evidence type="ECO:0000313" key="6">
    <source>
        <dbReference type="Proteomes" id="UP000501568"/>
    </source>
</evidence>
<reference evidence="5 6" key="1">
    <citation type="submission" date="2020-02" db="EMBL/GenBank/DDBJ databases">
        <authorList>
            <person name="Zheng R.K."/>
            <person name="Sun C.M."/>
        </authorList>
    </citation>
    <scope>NUCLEOTIDE SEQUENCE [LARGE SCALE GENOMIC DNA]</scope>
    <source>
        <strain evidence="6">zrk23</strain>
    </source>
</reference>
<evidence type="ECO:0000313" key="5">
    <source>
        <dbReference type="EMBL" id="QIG81094.1"/>
    </source>
</evidence>
<dbReference type="InterPro" id="IPR057326">
    <property type="entry name" value="KR_dom"/>
</dbReference>
<keyword evidence="6" id="KW-1185">Reference proteome</keyword>
<dbReference type="Gene3D" id="3.40.50.720">
    <property type="entry name" value="NAD(P)-binding Rossmann-like Domain"/>
    <property type="match status" value="1"/>
</dbReference>
<protein>
    <submittedName>
        <fullName evidence="5">SDR family oxidoreductase</fullName>
    </submittedName>
</protein>
<dbReference type="InterPro" id="IPR020904">
    <property type="entry name" value="Sc_DH/Rdtase_CS"/>
</dbReference>
<gene>
    <name evidence="5" type="ORF">G5C33_15750</name>
</gene>
<dbReference type="KEGG" id="spzr:G5C33_15750"/>
<evidence type="ECO:0000256" key="1">
    <source>
        <dbReference type="ARBA" id="ARBA00006484"/>
    </source>
</evidence>
<sequence>MGRFAGKTVIVTGAASGIGAAAVRRFLGEGANVVAFDLSGEKLAALARDLPVDRFVTQTGDAANAEDIQATVDLAVDRFGRIDVLINNAGTVTFGDVTETSIEEWNRVMTVNVTGYFLMAKTAMPELRKHKGAIVMTSSLSGLGGDPHLVAYNTSKGAVTNMVRAMAIDHAPDGVRVNAVNPTFTRTGMTEEMQEDTETVAKFVARIPMGRPGEPDDLAKAMLFLASDEAGFITGVNLPVDGGSTASSTQAL</sequence>
<dbReference type="RefSeq" id="WP_165328021.1">
    <property type="nucleotide sequence ID" value="NZ_CP049109.1"/>
</dbReference>
<dbReference type="PROSITE" id="PS00061">
    <property type="entry name" value="ADH_SHORT"/>
    <property type="match status" value="1"/>
</dbReference>
<dbReference type="CDD" id="cd05233">
    <property type="entry name" value="SDR_c"/>
    <property type="match status" value="1"/>
</dbReference>
<dbReference type="SUPFAM" id="SSF51735">
    <property type="entry name" value="NAD(P)-binding Rossmann-fold domains"/>
    <property type="match status" value="1"/>
</dbReference>
<dbReference type="InterPro" id="IPR036291">
    <property type="entry name" value="NAD(P)-bd_dom_sf"/>
</dbReference>
<dbReference type="EMBL" id="CP049109">
    <property type="protein sequence ID" value="QIG81094.1"/>
    <property type="molecule type" value="Genomic_DNA"/>
</dbReference>
<dbReference type="Pfam" id="PF13561">
    <property type="entry name" value="adh_short_C2"/>
    <property type="match status" value="1"/>
</dbReference>
<feature type="domain" description="Ketoreductase" evidence="4">
    <location>
        <begin position="7"/>
        <end position="183"/>
    </location>
</feature>
<dbReference type="PRINTS" id="PR00081">
    <property type="entry name" value="GDHRDH"/>
</dbReference>
<comment type="similarity">
    <text evidence="1">Belongs to the short-chain dehydrogenases/reductases (SDR) family.</text>
</comment>
<dbReference type="GO" id="GO:0016491">
    <property type="term" value="F:oxidoreductase activity"/>
    <property type="evidence" value="ECO:0007669"/>
    <property type="project" value="UniProtKB-KW"/>
</dbReference>
<proteinExistence type="inferred from homology"/>
<evidence type="ECO:0000256" key="3">
    <source>
        <dbReference type="ARBA" id="ARBA00023027"/>
    </source>
</evidence>
<dbReference type="PANTHER" id="PTHR24321:SF8">
    <property type="entry name" value="ESTRADIOL 17-BETA-DEHYDROGENASE 8-RELATED"/>
    <property type="match status" value="1"/>
</dbReference>
<keyword evidence="3" id="KW-0520">NAD</keyword>
<name>A0A6G6Y827_9SPHN</name>
<dbReference type="FunFam" id="3.40.50.720:FF:000084">
    <property type="entry name" value="Short-chain dehydrogenase reductase"/>
    <property type="match status" value="1"/>
</dbReference>
<dbReference type="NCBIfam" id="NF005559">
    <property type="entry name" value="PRK07231.1"/>
    <property type="match status" value="1"/>
</dbReference>
<evidence type="ECO:0000259" key="4">
    <source>
        <dbReference type="SMART" id="SM00822"/>
    </source>
</evidence>
<dbReference type="PRINTS" id="PR00080">
    <property type="entry name" value="SDRFAMILY"/>
</dbReference>
<dbReference type="InterPro" id="IPR002347">
    <property type="entry name" value="SDR_fam"/>
</dbReference>
<dbReference type="SMART" id="SM00822">
    <property type="entry name" value="PKS_KR"/>
    <property type="match status" value="1"/>
</dbReference>
<dbReference type="Proteomes" id="UP000501568">
    <property type="component" value="Chromosome"/>
</dbReference>